<evidence type="ECO:0000256" key="6">
    <source>
        <dbReference type="ARBA" id="ARBA00023136"/>
    </source>
</evidence>
<evidence type="ECO:0000256" key="8">
    <source>
        <dbReference type="SAM" id="MobiDB-lite"/>
    </source>
</evidence>
<keyword evidence="3 7" id="KW-0808">Transferase</keyword>
<comment type="function">
    <text evidence="7">Catalyzes the transfer of the diacylglyceryl group from phosphatidylglycerol to the sulfhydryl group of the N-terminal cysteine of a prolipoprotein, the first step in the formation of mature lipoproteins.</text>
</comment>
<sequence length="454" mass="46915">MSSLLPAVIVPAFIPSPSQGVWHVFGLPLRAYALCILAGIFAGYWLGRKRWVARGGSPEVLGDIIMWAVPFGLVGARIYHVLTDWKRYFGEGADPVDALKIWNGGLGIWGAIAFGALGAWLACRRHKVPFLAVADAMAPGIALAQVLGRFGNYWNQELYGRPTDQWFGLEIDPAHRVAGFEQFATFHPTFLYEMLWNLGVVALVVLADRRFRLGHGRAFALYVAGYTAGRAWIENLRIDTADEVLGLRLNVWTALIVFAAAVVFFVLSARTRPGRENITTTPAPSDDTDDAAASTDEAAASTSAGGANASTSAGGANASTSAGGGSDSTSAGGANASTSADGANASTSAGGAAASTSAGGAVASASAEDEPVRDRPSSVTAEQQPSSSDTAAAEPSARPAEIPAGTAGAHPSTAEDHAPATESATASRSDTEPTPSDKPKADATTTPPTTGTRD</sequence>
<feature type="transmembrane region" description="Helical" evidence="7">
    <location>
        <begin position="245"/>
        <end position="267"/>
    </location>
</feature>
<feature type="compositionally biased region" description="Basic and acidic residues" evidence="8">
    <location>
        <begin position="429"/>
        <end position="441"/>
    </location>
</feature>
<feature type="transmembrane region" description="Helical" evidence="7">
    <location>
        <begin position="101"/>
        <end position="123"/>
    </location>
</feature>
<organism evidence="9 10">
    <name type="scientific">Kribbella flavida (strain DSM 17836 / JCM 10339 / NBRC 14399)</name>
    <dbReference type="NCBI Taxonomy" id="479435"/>
    <lineage>
        <taxon>Bacteria</taxon>
        <taxon>Bacillati</taxon>
        <taxon>Actinomycetota</taxon>
        <taxon>Actinomycetes</taxon>
        <taxon>Propionibacteriales</taxon>
        <taxon>Kribbellaceae</taxon>
        <taxon>Kribbella</taxon>
    </lineage>
</organism>
<dbReference type="EMBL" id="CP001736">
    <property type="protein sequence ID" value="ADB32134.1"/>
    <property type="molecule type" value="Genomic_DNA"/>
</dbReference>
<feature type="transmembrane region" description="Helical" evidence="7">
    <location>
        <begin position="60"/>
        <end position="81"/>
    </location>
</feature>
<evidence type="ECO:0000256" key="2">
    <source>
        <dbReference type="ARBA" id="ARBA00022475"/>
    </source>
</evidence>
<evidence type="ECO:0000313" key="9">
    <source>
        <dbReference type="EMBL" id="ADB32134.1"/>
    </source>
</evidence>
<evidence type="ECO:0000256" key="7">
    <source>
        <dbReference type="HAMAP-Rule" id="MF_01147"/>
    </source>
</evidence>
<protein>
    <recommendedName>
        <fullName evidence="7">Phosphatidylglycerol--prolipoprotein diacylglyceryl transferase</fullName>
        <ecNumber evidence="7">2.5.1.145</ecNumber>
    </recommendedName>
</protein>
<keyword evidence="6 7" id="KW-0472">Membrane</keyword>
<reference evidence="10" key="1">
    <citation type="submission" date="2009-09" db="EMBL/GenBank/DDBJ databases">
        <title>The complete genome of Kribbella flavida DSM 17836.</title>
        <authorList>
            <consortium name="US DOE Joint Genome Institute (JGI-PGF)"/>
            <person name="Lucas S."/>
            <person name="Copeland A."/>
            <person name="Lapidus A."/>
            <person name="Glavina del Rio T."/>
            <person name="Dalin E."/>
            <person name="Tice H."/>
            <person name="Bruce D."/>
            <person name="Goodwin L."/>
            <person name="Pitluck S."/>
            <person name="Kyrpides N."/>
            <person name="Mavromatis K."/>
            <person name="Ivanova N."/>
            <person name="Saunders E."/>
            <person name="Brettin T."/>
            <person name="Detter J.C."/>
            <person name="Han C."/>
            <person name="Larimer F."/>
            <person name="Land M."/>
            <person name="Hauser L."/>
            <person name="Markowitz V."/>
            <person name="Cheng J.-F."/>
            <person name="Hugenholtz P."/>
            <person name="Woyke T."/>
            <person name="Wu D."/>
            <person name="Pukall R."/>
            <person name="Klenk H.-P."/>
            <person name="Eisen J.A."/>
        </authorList>
    </citation>
    <scope>NUCLEOTIDE SEQUENCE [LARGE SCALE GENOMIC DNA]</scope>
    <source>
        <strain evidence="10">DSM 17836 / JCM 10339 / NBRC 14399</strain>
    </source>
</reference>
<dbReference type="GO" id="GO:0005886">
    <property type="term" value="C:plasma membrane"/>
    <property type="evidence" value="ECO:0007669"/>
    <property type="project" value="UniProtKB-SubCell"/>
</dbReference>
<accession>D2Q309</accession>
<evidence type="ECO:0000256" key="5">
    <source>
        <dbReference type="ARBA" id="ARBA00022989"/>
    </source>
</evidence>
<comment type="similarity">
    <text evidence="1 7">Belongs to the Lgt family.</text>
</comment>
<dbReference type="GO" id="GO:0042158">
    <property type="term" value="P:lipoprotein biosynthetic process"/>
    <property type="evidence" value="ECO:0007669"/>
    <property type="project" value="UniProtKB-UniRule"/>
</dbReference>
<dbReference type="UniPathway" id="UPA00664"/>
<feature type="transmembrane region" description="Helical" evidence="7">
    <location>
        <begin position="30"/>
        <end position="48"/>
    </location>
</feature>
<keyword evidence="10" id="KW-1185">Reference proteome</keyword>
<dbReference type="AlphaFoldDB" id="D2Q309"/>
<dbReference type="HOGENOM" id="CLU_013386_2_2_11"/>
<feature type="compositionally biased region" description="Low complexity" evidence="8">
    <location>
        <begin position="291"/>
        <end position="366"/>
    </location>
</feature>
<comment type="subcellular location">
    <subcellularLocation>
        <location evidence="7">Cell membrane</location>
        <topology evidence="7">Multi-pass membrane protein</topology>
    </subcellularLocation>
</comment>
<dbReference type="RefSeq" id="WP_012920690.1">
    <property type="nucleotide sequence ID" value="NC_013729.1"/>
</dbReference>
<evidence type="ECO:0000256" key="4">
    <source>
        <dbReference type="ARBA" id="ARBA00022692"/>
    </source>
</evidence>
<dbReference type="PANTHER" id="PTHR30589:SF0">
    <property type="entry name" value="PHOSPHATIDYLGLYCEROL--PROLIPOPROTEIN DIACYLGLYCERYL TRANSFERASE"/>
    <property type="match status" value="1"/>
</dbReference>
<keyword evidence="2 7" id="KW-1003">Cell membrane</keyword>
<dbReference type="STRING" id="479435.Kfla_3070"/>
<feature type="transmembrane region" description="Helical" evidence="7">
    <location>
        <begin position="190"/>
        <end position="207"/>
    </location>
</feature>
<name>D2Q309_KRIFD</name>
<keyword evidence="5 7" id="KW-1133">Transmembrane helix</keyword>
<proteinExistence type="inferred from homology"/>
<dbReference type="NCBIfam" id="TIGR00544">
    <property type="entry name" value="lgt"/>
    <property type="match status" value="1"/>
</dbReference>
<keyword evidence="9" id="KW-0449">Lipoprotein</keyword>
<dbReference type="PANTHER" id="PTHR30589">
    <property type="entry name" value="PROLIPOPROTEIN DIACYLGLYCERYL TRANSFERASE"/>
    <property type="match status" value="1"/>
</dbReference>
<dbReference type="HAMAP" id="MF_01147">
    <property type="entry name" value="Lgt"/>
    <property type="match status" value="1"/>
</dbReference>
<feature type="transmembrane region" description="Helical" evidence="7">
    <location>
        <begin position="214"/>
        <end position="233"/>
    </location>
</feature>
<evidence type="ECO:0000313" key="10">
    <source>
        <dbReference type="Proteomes" id="UP000007967"/>
    </source>
</evidence>
<dbReference type="KEGG" id="kfl:Kfla_3070"/>
<gene>
    <name evidence="7" type="primary">lgt</name>
    <name evidence="9" type="ordered locus">Kfla_3070</name>
</gene>
<feature type="compositionally biased region" description="Low complexity" evidence="8">
    <location>
        <begin position="442"/>
        <end position="454"/>
    </location>
</feature>
<dbReference type="Proteomes" id="UP000007967">
    <property type="component" value="Chromosome"/>
</dbReference>
<dbReference type="GO" id="GO:0008961">
    <property type="term" value="F:phosphatidylglycerol-prolipoprotein diacylglyceryl transferase activity"/>
    <property type="evidence" value="ECO:0007669"/>
    <property type="project" value="UniProtKB-UniRule"/>
</dbReference>
<dbReference type="Pfam" id="PF01790">
    <property type="entry name" value="LGT"/>
    <property type="match status" value="1"/>
</dbReference>
<dbReference type="eggNOG" id="COG0682">
    <property type="taxonomic scope" value="Bacteria"/>
</dbReference>
<feature type="compositionally biased region" description="Polar residues" evidence="8">
    <location>
        <begin position="377"/>
        <end position="390"/>
    </location>
</feature>
<dbReference type="EC" id="2.5.1.145" evidence="7"/>
<evidence type="ECO:0000256" key="3">
    <source>
        <dbReference type="ARBA" id="ARBA00022679"/>
    </source>
</evidence>
<comment type="pathway">
    <text evidence="7">Protein modification; lipoprotein biosynthesis (diacylglyceryl transfer).</text>
</comment>
<feature type="region of interest" description="Disordered" evidence="8">
    <location>
        <begin position="275"/>
        <end position="454"/>
    </location>
</feature>
<reference evidence="9 10" key="2">
    <citation type="journal article" date="2010" name="Stand. Genomic Sci.">
        <title>Complete genome sequence of Kribbella flavida type strain (IFO 14399).</title>
        <authorList>
            <person name="Pukall R."/>
            <person name="Lapidus A."/>
            <person name="Glavina Del Rio T."/>
            <person name="Copeland A."/>
            <person name="Tice H."/>
            <person name="Cheng J.-F."/>
            <person name="Lucas S."/>
            <person name="Chen F."/>
            <person name="Nolan M."/>
            <person name="LaButti K."/>
            <person name="Pati A."/>
            <person name="Ivanova N."/>
            <person name="Mavrommatis K."/>
            <person name="Mikhailova N."/>
            <person name="Pitluck S."/>
            <person name="Bruce D."/>
            <person name="Goodwin L."/>
            <person name="Land M."/>
            <person name="Hauser L."/>
            <person name="Chang Y.-J."/>
            <person name="Jeffries C.D."/>
            <person name="Chen A."/>
            <person name="Palaniappan K."/>
            <person name="Chain P."/>
            <person name="Rohde M."/>
            <person name="Goeker M."/>
            <person name="Bristow J."/>
            <person name="Eisen J.A."/>
            <person name="Markowitz V."/>
            <person name="Hugenholtz P."/>
            <person name="Kyrpides N.C."/>
            <person name="Klenk H.-P."/>
            <person name="Brettin T."/>
        </authorList>
    </citation>
    <scope>NUCLEOTIDE SEQUENCE [LARGE SCALE GENOMIC DNA]</scope>
    <source>
        <strain evidence="10">DSM 17836 / JCM 10339 / NBRC 14399</strain>
    </source>
</reference>
<dbReference type="InterPro" id="IPR001640">
    <property type="entry name" value="Lgt"/>
</dbReference>
<comment type="catalytic activity">
    <reaction evidence="7">
        <text>L-cysteinyl-[prolipoprotein] + a 1,2-diacyl-sn-glycero-3-phospho-(1'-sn-glycerol) = an S-1,2-diacyl-sn-glyceryl-L-cysteinyl-[prolipoprotein] + sn-glycerol 1-phosphate + H(+)</text>
        <dbReference type="Rhea" id="RHEA:56712"/>
        <dbReference type="Rhea" id="RHEA-COMP:14679"/>
        <dbReference type="Rhea" id="RHEA-COMP:14680"/>
        <dbReference type="ChEBI" id="CHEBI:15378"/>
        <dbReference type="ChEBI" id="CHEBI:29950"/>
        <dbReference type="ChEBI" id="CHEBI:57685"/>
        <dbReference type="ChEBI" id="CHEBI:64716"/>
        <dbReference type="ChEBI" id="CHEBI:140658"/>
        <dbReference type="EC" id="2.5.1.145"/>
    </reaction>
</comment>
<feature type="binding site" evidence="7">
    <location>
        <position position="149"/>
    </location>
    <ligand>
        <name>a 1,2-diacyl-sn-glycero-3-phospho-(1'-sn-glycerol)</name>
        <dbReference type="ChEBI" id="CHEBI:64716"/>
    </ligand>
</feature>
<keyword evidence="4 7" id="KW-0812">Transmembrane</keyword>
<evidence type="ECO:0000256" key="1">
    <source>
        <dbReference type="ARBA" id="ARBA00007150"/>
    </source>
</evidence>
<feature type="transmembrane region" description="Helical" evidence="7">
    <location>
        <begin position="130"/>
        <end position="148"/>
    </location>
</feature>